<dbReference type="InterPro" id="IPR018076">
    <property type="entry name" value="T2SS_GspF_dom"/>
</dbReference>
<sequence>MSALTDVAIAVLLGGTLALGLLGVLSALPRWGAPSLERRIAPYVRDVVADEALPAGVLPVVGVMPVHGRRLWERLRELLDRMLGGGDALRLRLAQAGLAQTPAAFRGRQLAWGVGGLLAGAIVVVIIAVSGRMTPPAALLPAILAAGAAIAYDMQLTARARSRRARLADELPTSLEFLALCLSAGESLLDALRRVSAIGTGELTQELRQAVLAVHTGSPLADALGETATRLRLPGLSRAIDQIIAALEHGAPLAAVLHSQAADARDEAKRVLIEQAGQKEILMLLPLVFLILPLSVLFAVYPGLFILRLGLG</sequence>
<name>A0A7D7WCD5_9MICO</name>
<feature type="transmembrane region" description="Helical" evidence="6">
    <location>
        <begin position="137"/>
        <end position="154"/>
    </location>
</feature>
<dbReference type="InterPro" id="IPR042094">
    <property type="entry name" value="T2SS_GspF_sf"/>
</dbReference>
<evidence type="ECO:0000256" key="4">
    <source>
        <dbReference type="ARBA" id="ARBA00022989"/>
    </source>
</evidence>
<dbReference type="Gene3D" id="1.20.81.30">
    <property type="entry name" value="Type II secretion system (T2SS), domain F"/>
    <property type="match status" value="1"/>
</dbReference>
<keyword evidence="2" id="KW-1003">Cell membrane</keyword>
<keyword evidence="3 6" id="KW-0812">Transmembrane</keyword>
<proteinExistence type="predicted"/>
<protein>
    <submittedName>
        <fullName evidence="8">Type II secretion system F family protein</fullName>
    </submittedName>
</protein>
<dbReference type="GO" id="GO:0005886">
    <property type="term" value="C:plasma membrane"/>
    <property type="evidence" value="ECO:0007669"/>
    <property type="project" value="UniProtKB-SubCell"/>
</dbReference>
<evidence type="ECO:0000256" key="3">
    <source>
        <dbReference type="ARBA" id="ARBA00022692"/>
    </source>
</evidence>
<evidence type="ECO:0000259" key="7">
    <source>
        <dbReference type="Pfam" id="PF00482"/>
    </source>
</evidence>
<organism evidence="8 9">
    <name type="scientific">Microbacterium esteraromaticum</name>
    <dbReference type="NCBI Taxonomy" id="57043"/>
    <lineage>
        <taxon>Bacteria</taxon>
        <taxon>Bacillati</taxon>
        <taxon>Actinomycetota</taxon>
        <taxon>Actinomycetes</taxon>
        <taxon>Micrococcales</taxon>
        <taxon>Microbacteriaceae</taxon>
        <taxon>Microbacterium</taxon>
    </lineage>
</organism>
<comment type="subcellular location">
    <subcellularLocation>
        <location evidence="1">Cell membrane</location>
        <topology evidence="1">Multi-pass membrane protein</topology>
    </subcellularLocation>
</comment>
<evidence type="ECO:0000256" key="1">
    <source>
        <dbReference type="ARBA" id="ARBA00004651"/>
    </source>
</evidence>
<dbReference type="AlphaFoldDB" id="A0A7D7WCD5"/>
<evidence type="ECO:0000256" key="6">
    <source>
        <dbReference type="SAM" id="Phobius"/>
    </source>
</evidence>
<dbReference type="EMBL" id="CP043732">
    <property type="protein sequence ID" value="QMU95811.1"/>
    <property type="molecule type" value="Genomic_DNA"/>
</dbReference>
<evidence type="ECO:0000313" key="9">
    <source>
        <dbReference type="Proteomes" id="UP000515708"/>
    </source>
</evidence>
<feature type="transmembrane region" description="Helical" evidence="6">
    <location>
        <begin position="110"/>
        <end position="131"/>
    </location>
</feature>
<reference evidence="8 9" key="1">
    <citation type="journal article" date="2020" name="Front. Microbiol.">
        <title>Design of Bacterial Strain-Specific qPCR Assays Using NGS Data and Publicly Available Resources and Its Application to Track Biocontrol Strains.</title>
        <authorList>
            <person name="Hernandez I."/>
            <person name="Sant C."/>
            <person name="Martinez R."/>
            <person name="Fernandez C."/>
        </authorList>
    </citation>
    <scope>NUCLEOTIDE SEQUENCE [LARGE SCALE GENOMIC DNA]</scope>
    <source>
        <strain evidence="8 9">B24</strain>
    </source>
</reference>
<evidence type="ECO:0000256" key="5">
    <source>
        <dbReference type="ARBA" id="ARBA00023136"/>
    </source>
</evidence>
<gene>
    <name evidence="8" type="ORF">FVO59_00275</name>
</gene>
<feature type="transmembrane region" description="Helical" evidence="6">
    <location>
        <begin position="7"/>
        <end position="32"/>
    </location>
</feature>
<keyword evidence="5 6" id="KW-0472">Membrane</keyword>
<feature type="transmembrane region" description="Helical" evidence="6">
    <location>
        <begin position="281"/>
        <end position="307"/>
    </location>
</feature>
<accession>A0A7D7WCD5</accession>
<dbReference type="RefSeq" id="WP_182253603.1">
    <property type="nucleotide sequence ID" value="NZ_CP043732.1"/>
</dbReference>
<evidence type="ECO:0000256" key="2">
    <source>
        <dbReference type="ARBA" id="ARBA00022475"/>
    </source>
</evidence>
<feature type="domain" description="Type II secretion system protein GspF" evidence="7">
    <location>
        <begin position="175"/>
        <end position="298"/>
    </location>
</feature>
<dbReference type="Proteomes" id="UP000515708">
    <property type="component" value="Chromosome"/>
</dbReference>
<keyword evidence="4 6" id="KW-1133">Transmembrane helix</keyword>
<dbReference type="PANTHER" id="PTHR35007">
    <property type="entry name" value="INTEGRAL MEMBRANE PROTEIN-RELATED"/>
    <property type="match status" value="1"/>
</dbReference>
<evidence type="ECO:0000313" key="8">
    <source>
        <dbReference type="EMBL" id="QMU95811.1"/>
    </source>
</evidence>
<dbReference type="PANTHER" id="PTHR35007:SF4">
    <property type="entry name" value="CONSERVED TRANSMEMBRANE PROTEIN-RELATED"/>
    <property type="match status" value="1"/>
</dbReference>
<dbReference type="Pfam" id="PF00482">
    <property type="entry name" value="T2SSF"/>
    <property type="match status" value="1"/>
</dbReference>